<organism evidence="10 11">
    <name type="scientific">Actinocorallia longicatena</name>
    <dbReference type="NCBI Taxonomy" id="111803"/>
    <lineage>
        <taxon>Bacteria</taxon>
        <taxon>Bacillati</taxon>
        <taxon>Actinomycetota</taxon>
        <taxon>Actinomycetes</taxon>
        <taxon>Streptosporangiales</taxon>
        <taxon>Thermomonosporaceae</taxon>
        <taxon>Actinocorallia</taxon>
    </lineage>
</organism>
<feature type="domain" description="RecX third three-helical" evidence="8">
    <location>
        <begin position="129"/>
        <end position="172"/>
    </location>
</feature>
<protein>
    <recommendedName>
        <fullName evidence="3 5">Regulatory protein RecX</fullName>
    </recommendedName>
</protein>
<name>A0ABP6QJY2_9ACTN</name>
<dbReference type="InterPro" id="IPR053926">
    <property type="entry name" value="RecX_HTH_1st"/>
</dbReference>
<evidence type="ECO:0000256" key="4">
    <source>
        <dbReference type="ARBA" id="ARBA00022490"/>
    </source>
</evidence>
<evidence type="ECO:0000313" key="11">
    <source>
        <dbReference type="Proteomes" id="UP001501237"/>
    </source>
</evidence>
<proteinExistence type="inferred from homology"/>
<feature type="compositionally biased region" description="Basic and acidic residues" evidence="6">
    <location>
        <begin position="10"/>
        <end position="27"/>
    </location>
</feature>
<comment type="function">
    <text evidence="5">Modulates RecA activity.</text>
</comment>
<evidence type="ECO:0000313" key="10">
    <source>
        <dbReference type="EMBL" id="GAA3234642.1"/>
    </source>
</evidence>
<evidence type="ECO:0000256" key="1">
    <source>
        <dbReference type="ARBA" id="ARBA00004496"/>
    </source>
</evidence>
<evidence type="ECO:0000259" key="8">
    <source>
        <dbReference type="Pfam" id="PF21981"/>
    </source>
</evidence>
<accession>A0ABP6QJY2</accession>
<evidence type="ECO:0000256" key="2">
    <source>
        <dbReference type="ARBA" id="ARBA00009695"/>
    </source>
</evidence>
<evidence type="ECO:0000256" key="6">
    <source>
        <dbReference type="SAM" id="MobiDB-lite"/>
    </source>
</evidence>
<dbReference type="Proteomes" id="UP001501237">
    <property type="component" value="Unassembled WGS sequence"/>
</dbReference>
<comment type="similarity">
    <text evidence="2 5">Belongs to the RecX family.</text>
</comment>
<dbReference type="EMBL" id="BAAAUV010000027">
    <property type="protein sequence ID" value="GAA3234642.1"/>
    <property type="molecule type" value="Genomic_DNA"/>
</dbReference>
<evidence type="ECO:0000256" key="5">
    <source>
        <dbReference type="HAMAP-Rule" id="MF_01114"/>
    </source>
</evidence>
<dbReference type="PANTHER" id="PTHR33602:SF1">
    <property type="entry name" value="REGULATORY PROTEIN RECX FAMILY PROTEIN"/>
    <property type="match status" value="1"/>
</dbReference>
<dbReference type="Pfam" id="PF02631">
    <property type="entry name" value="RecX_HTH2"/>
    <property type="match status" value="1"/>
</dbReference>
<dbReference type="InterPro" id="IPR053924">
    <property type="entry name" value="RecX_HTH_2nd"/>
</dbReference>
<evidence type="ECO:0000256" key="3">
    <source>
        <dbReference type="ARBA" id="ARBA00018111"/>
    </source>
</evidence>
<evidence type="ECO:0000259" key="9">
    <source>
        <dbReference type="Pfam" id="PF21982"/>
    </source>
</evidence>
<dbReference type="InterPro" id="IPR003783">
    <property type="entry name" value="Regulatory_RecX"/>
</dbReference>
<sequence>MSGYGRRGSRRNEPGSEDAPARKPPADMEAFAREICLRQLAMAPRTRSQLADALTRKEVPKEVSDKVLERYSEVGLIDDEAFAQSWVRSRHANRGLAPRALSAELRQRGVDDETIKEAVAEIQPEDLESAAHALVAKKLSSTRSLPPDKRTTRLVGMLARKGYPPGLAYRVVKEALTGAAHPDEDDDLSLPD</sequence>
<comment type="subcellular location">
    <subcellularLocation>
        <location evidence="1 5">Cytoplasm</location>
    </subcellularLocation>
</comment>
<gene>
    <name evidence="5" type="primary">recX</name>
    <name evidence="10" type="ORF">GCM10010468_67910</name>
</gene>
<reference evidence="11" key="1">
    <citation type="journal article" date="2019" name="Int. J. Syst. Evol. Microbiol.">
        <title>The Global Catalogue of Microorganisms (GCM) 10K type strain sequencing project: providing services to taxonomists for standard genome sequencing and annotation.</title>
        <authorList>
            <consortium name="The Broad Institute Genomics Platform"/>
            <consortium name="The Broad Institute Genome Sequencing Center for Infectious Disease"/>
            <person name="Wu L."/>
            <person name="Ma J."/>
        </authorList>
    </citation>
    <scope>NUCLEOTIDE SEQUENCE [LARGE SCALE GENOMIC DNA]</scope>
    <source>
        <strain evidence="11">JCM 9377</strain>
    </source>
</reference>
<evidence type="ECO:0000259" key="7">
    <source>
        <dbReference type="Pfam" id="PF02631"/>
    </source>
</evidence>
<feature type="domain" description="RecX first three-helical" evidence="9">
    <location>
        <begin position="32"/>
        <end position="70"/>
    </location>
</feature>
<dbReference type="Pfam" id="PF21981">
    <property type="entry name" value="RecX_HTH3"/>
    <property type="match status" value="1"/>
</dbReference>
<dbReference type="Gene3D" id="1.10.10.10">
    <property type="entry name" value="Winged helix-like DNA-binding domain superfamily/Winged helix DNA-binding domain"/>
    <property type="match status" value="2"/>
</dbReference>
<dbReference type="Pfam" id="PF21982">
    <property type="entry name" value="RecX_HTH1"/>
    <property type="match status" value="1"/>
</dbReference>
<keyword evidence="11" id="KW-1185">Reference proteome</keyword>
<comment type="caution">
    <text evidence="10">The sequence shown here is derived from an EMBL/GenBank/DDBJ whole genome shotgun (WGS) entry which is preliminary data.</text>
</comment>
<dbReference type="InterPro" id="IPR053925">
    <property type="entry name" value="RecX_HTH_3rd"/>
</dbReference>
<feature type="domain" description="RecX second three-helical" evidence="7">
    <location>
        <begin position="78"/>
        <end position="118"/>
    </location>
</feature>
<dbReference type="RefSeq" id="WP_344836632.1">
    <property type="nucleotide sequence ID" value="NZ_BAAAUV010000027.1"/>
</dbReference>
<dbReference type="InterPro" id="IPR036388">
    <property type="entry name" value="WH-like_DNA-bd_sf"/>
</dbReference>
<keyword evidence="4 5" id="KW-0963">Cytoplasm</keyword>
<dbReference type="HAMAP" id="MF_01114">
    <property type="entry name" value="RecX"/>
    <property type="match status" value="1"/>
</dbReference>
<feature type="region of interest" description="Disordered" evidence="6">
    <location>
        <begin position="1"/>
        <end position="27"/>
    </location>
</feature>
<dbReference type="PANTHER" id="PTHR33602">
    <property type="entry name" value="REGULATORY PROTEIN RECX FAMILY PROTEIN"/>
    <property type="match status" value="1"/>
</dbReference>